<reference evidence="2" key="2">
    <citation type="submission" date="2019-10" db="EMBL/GenBank/DDBJ databases">
        <title>A de novo genome assembly of a pear dwarfing rootstock.</title>
        <authorList>
            <person name="Wang F."/>
            <person name="Wang J."/>
            <person name="Li S."/>
            <person name="Zhang Y."/>
            <person name="Fang M."/>
            <person name="Ma L."/>
            <person name="Zhao Y."/>
            <person name="Jiang S."/>
        </authorList>
    </citation>
    <scope>NUCLEOTIDE SEQUENCE [LARGE SCALE GENOMIC DNA]</scope>
</reference>
<name>A0A5N5H1Z2_9ROSA</name>
<sequence length="113" mass="12974">MCGFVEVVDPKVFLLRSLYQPCNCFLHLNQLFFNGGSADGGTPELEKGTVKAVQDLYDVVHHDILSMDLRENYETWKFLSNARTEGRLFAKLKWPKDPKLVCLSRLPDLLSWV</sequence>
<evidence type="ECO:0000313" key="2">
    <source>
        <dbReference type="Proteomes" id="UP000327157"/>
    </source>
</evidence>
<reference evidence="1 2" key="3">
    <citation type="submission" date="2019-11" db="EMBL/GenBank/DDBJ databases">
        <title>A de novo genome assembly of a pear dwarfing rootstock.</title>
        <authorList>
            <person name="Wang F."/>
            <person name="Wang J."/>
            <person name="Li S."/>
            <person name="Zhang Y."/>
            <person name="Fang M."/>
            <person name="Ma L."/>
            <person name="Zhao Y."/>
            <person name="Jiang S."/>
        </authorList>
    </citation>
    <scope>NUCLEOTIDE SEQUENCE [LARGE SCALE GENOMIC DNA]</scope>
    <source>
        <strain evidence="1">S2</strain>
        <tissue evidence="1">Leaf</tissue>
    </source>
</reference>
<gene>
    <name evidence="1" type="ORF">D8674_024078</name>
</gene>
<dbReference type="AlphaFoldDB" id="A0A5N5H1Z2"/>
<keyword evidence="2" id="KW-1185">Reference proteome</keyword>
<evidence type="ECO:0000313" key="1">
    <source>
        <dbReference type="EMBL" id="KAB2621896.1"/>
    </source>
</evidence>
<dbReference type="EMBL" id="SMOL01000231">
    <property type="protein sequence ID" value="KAB2621896.1"/>
    <property type="molecule type" value="Genomic_DNA"/>
</dbReference>
<accession>A0A5N5H1Z2</accession>
<protein>
    <submittedName>
        <fullName evidence="1">Callose synthase 9-like</fullName>
    </submittedName>
</protein>
<comment type="caution">
    <text evidence="1">The sequence shown here is derived from an EMBL/GenBank/DDBJ whole genome shotgun (WGS) entry which is preliminary data.</text>
</comment>
<dbReference type="OrthoDB" id="1880850at2759"/>
<dbReference type="Proteomes" id="UP000327157">
    <property type="component" value="Chromosome 4"/>
</dbReference>
<reference evidence="1 2" key="1">
    <citation type="submission" date="2019-09" db="EMBL/GenBank/DDBJ databases">
        <authorList>
            <person name="Ou C."/>
        </authorList>
    </citation>
    <scope>NUCLEOTIDE SEQUENCE [LARGE SCALE GENOMIC DNA]</scope>
    <source>
        <strain evidence="1">S2</strain>
        <tissue evidence="1">Leaf</tissue>
    </source>
</reference>
<organism evidence="1 2">
    <name type="scientific">Pyrus ussuriensis x Pyrus communis</name>
    <dbReference type="NCBI Taxonomy" id="2448454"/>
    <lineage>
        <taxon>Eukaryota</taxon>
        <taxon>Viridiplantae</taxon>
        <taxon>Streptophyta</taxon>
        <taxon>Embryophyta</taxon>
        <taxon>Tracheophyta</taxon>
        <taxon>Spermatophyta</taxon>
        <taxon>Magnoliopsida</taxon>
        <taxon>eudicotyledons</taxon>
        <taxon>Gunneridae</taxon>
        <taxon>Pentapetalae</taxon>
        <taxon>rosids</taxon>
        <taxon>fabids</taxon>
        <taxon>Rosales</taxon>
        <taxon>Rosaceae</taxon>
        <taxon>Amygdaloideae</taxon>
        <taxon>Maleae</taxon>
        <taxon>Pyrus</taxon>
    </lineage>
</organism>
<proteinExistence type="predicted"/>